<dbReference type="OrthoDB" id="4307068at2"/>
<dbReference type="RefSeq" id="WP_153465600.1">
    <property type="nucleotide sequence ID" value="NZ_WBOF01000001.1"/>
</dbReference>
<name>A0A6N7KW51_9ACTN</name>
<dbReference type="EMBL" id="WBOF01000001">
    <property type="protein sequence ID" value="MQS15872.1"/>
    <property type="molecule type" value="Genomic_DNA"/>
</dbReference>
<dbReference type="AlphaFoldDB" id="A0A6N7KW51"/>
<protein>
    <recommendedName>
        <fullName evidence="3">Lipoprotein</fullName>
    </recommendedName>
</protein>
<evidence type="ECO:0008006" key="3">
    <source>
        <dbReference type="Google" id="ProtNLM"/>
    </source>
</evidence>
<dbReference type="PROSITE" id="PS51257">
    <property type="entry name" value="PROKAR_LIPOPROTEIN"/>
    <property type="match status" value="1"/>
</dbReference>
<dbReference type="Proteomes" id="UP000450000">
    <property type="component" value="Unassembled WGS sequence"/>
</dbReference>
<reference evidence="1 2" key="1">
    <citation type="submission" date="2019-09" db="EMBL/GenBank/DDBJ databases">
        <title>Genome Sequences of Streptomyces kaniharaensis ATCC 21070.</title>
        <authorList>
            <person name="Zhu W."/>
            <person name="De Crecy-Lagard V."/>
            <person name="Richards N.G."/>
        </authorList>
    </citation>
    <scope>NUCLEOTIDE SEQUENCE [LARGE SCALE GENOMIC DNA]</scope>
    <source>
        <strain evidence="1 2">SF-557</strain>
    </source>
</reference>
<organism evidence="1 2">
    <name type="scientific">Streptomyces kaniharaensis</name>
    <dbReference type="NCBI Taxonomy" id="212423"/>
    <lineage>
        <taxon>Bacteria</taxon>
        <taxon>Bacillati</taxon>
        <taxon>Actinomycetota</taxon>
        <taxon>Actinomycetes</taxon>
        <taxon>Kitasatosporales</taxon>
        <taxon>Streptomycetaceae</taxon>
        <taxon>Streptomyces</taxon>
    </lineage>
</organism>
<evidence type="ECO:0000313" key="2">
    <source>
        <dbReference type="Proteomes" id="UP000450000"/>
    </source>
</evidence>
<sequence>MELTARDKRWIAVLGLIGVGVSACYASGDDYPLPYKRRDASVLGRIALDDPSTRNTTVAADDRTITIEVAWSGCDDKPDLVTRETANQVTLLLKRRDASGPGIGCEDGGIAQLKAVLHQPLGTRTLADAVTGKPVPYTHNQRPPTTG</sequence>
<accession>A0A6N7KW51</accession>
<evidence type="ECO:0000313" key="1">
    <source>
        <dbReference type="EMBL" id="MQS15872.1"/>
    </source>
</evidence>
<keyword evidence="2" id="KW-1185">Reference proteome</keyword>
<proteinExistence type="predicted"/>
<comment type="caution">
    <text evidence="1">The sequence shown here is derived from an EMBL/GenBank/DDBJ whole genome shotgun (WGS) entry which is preliminary data.</text>
</comment>
<gene>
    <name evidence="1" type="ORF">F7Q99_27330</name>
</gene>